<accession>A0ABV7D2H5</accession>
<dbReference type="Proteomes" id="UP001595444">
    <property type="component" value="Unassembled WGS sequence"/>
</dbReference>
<name>A0ABV7D2H5_9PROT</name>
<keyword evidence="3" id="KW-1185">Reference proteome</keyword>
<gene>
    <name evidence="2" type="ORF">ACFOKA_05305</name>
</gene>
<protein>
    <submittedName>
        <fullName evidence="2">DUF1579 family protein</fullName>
    </submittedName>
</protein>
<feature type="signal peptide" evidence="1">
    <location>
        <begin position="1"/>
        <end position="22"/>
    </location>
</feature>
<evidence type="ECO:0000313" key="2">
    <source>
        <dbReference type="EMBL" id="MFC3051317.1"/>
    </source>
</evidence>
<proteinExistence type="predicted"/>
<evidence type="ECO:0000313" key="3">
    <source>
        <dbReference type="Proteomes" id="UP001595444"/>
    </source>
</evidence>
<keyword evidence="1" id="KW-0732">Signal</keyword>
<dbReference type="RefSeq" id="WP_194211675.1">
    <property type="nucleotide sequence ID" value="NZ_CP061205.1"/>
</dbReference>
<organism evidence="2 3">
    <name type="scientific">Kordiimonas pumila</name>
    <dbReference type="NCBI Taxonomy" id="2161677"/>
    <lineage>
        <taxon>Bacteria</taxon>
        <taxon>Pseudomonadati</taxon>
        <taxon>Pseudomonadota</taxon>
        <taxon>Alphaproteobacteria</taxon>
        <taxon>Kordiimonadales</taxon>
        <taxon>Kordiimonadaceae</taxon>
        <taxon>Kordiimonas</taxon>
    </lineage>
</organism>
<evidence type="ECO:0000256" key="1">
    <source>
        <dbReference type="SAM" id="SignalP"/>
    </source>
</evidence>
<sequence>MLSIKTGIAGFLLIATSLPIRAQTVTPNQMFGTTPYESPSCNTPDYHELDFMHGRWALKILKDGKWVPGGYADYKPALGGCISFEYVSFENWGDFYKTLSGRNGFAGFAINTFDKEAMNWRQVWVDDLGTVITTFRGRKFGDGMRFVGHAPNDNGTELQKFEYIITGEDIRELTYDMSTDGGKNWTQIARIQMIRQADKPLVPK</sequence>
<dbReference type="EMBL" id="JBHRSL010000002">
    <property type="protein sequence ID" value="MFC3051317.1"/>
    <property type="molecule type" value="Genomic_DNA"/>
</dbReference>
<comment type="caution">
    <text evidence="2">The sequence shown here is derived from an EMBL/GenBank/DDBJ whole genome shotgun (WGS) entry which is preliminary data.</text>
</comment>
<reference evidence="3" key="1">
    <citation type="journal article" date="2019" name="Int. J. Syst. Evol. Microbiol.">
        <title>The Global Catalogue of Microorganisms (GCM) 10K type strain sequencing project: providing services to taxonomists for standard genome sequencing and annotation.</title>
        <authorList>
            <consortium name="The Broad Institute Genomics Platform"/>
            <consortium name="The Broad Institute Genome Sequencing Center for Infectious Disease"/>
            <person name="Wu L."/>
            <person name="Ma J."/>
        </authorList>
    </citation>
    <scope>NUCLEOTIDE SEQUENCE [LARGE SCALE GENOMIC DNA]</scope>
    <source>
        <strain evidence="3">KCTC 62164</strain>
    </source>
</reference>
<feature type="chain" id="PRO_5045848516" evidence="1">
    <location>
        <begin position="23"/>
        <end position="204"/>
    </location>
</feature>